<dbReference type="SUPFAM" id="SSF51556">
    <property type="entry name" value="Metallo-dependent hydrolases"/>
    <property type="match status" value="1"/>
</dbReference>
<dbReference type="Proteomes" id="UP000249577">
    <property type="component" value="Unassembled WGS sequence"/>
</dbReference>
<proteinExistence type="inferred from homology"/>
<evidence type="ECO:0000256" key="5">
    <source>
        <dbReference type="HAMAP-Rule" id="MF_01953"/>
    </source>
</evidence>
<dbReference type="GO" id="GO:0043419">
    <property type="term" value="P:urea catabolic process"/>
    <property type="evidence" value="ECO:0007669"/>
    <property type="project" value="UniProtKB-UniRule"/>
</dbReference>
<evidence type="ECO:0000256" key="4">
    <source>
        <dbReference type="ARBA" id="ARBA00022801"/>
    </source>
</evidence>
<feature type="binding site" evidence="5 8">
    <location>
        <position position="141"/>
    </location>
    <ligand>
        <name>Ni(2+)</name>
        <dbReference type="ChEBI" id="CHEBI:49786"/>
        <label>1</label>
    </ligand>
</feature>
<feature type="modified residue" description="N6-carboxylysine" evidence="5 7">
    <location>
        <position position="220"/>
    </location>
</feature>
<feature type="domain" description="Urease" evidence="12">
    <location>
        <begin position="134"/>
        <end position="570"/>
    </location>
</feature>
<comment type="cofactor">
    <cofactor evidence="5 8">
        <name>Ni cation</name>
        <dbReference type="ChEBI" id="CHEBI:25516"/>
    </cofactor>
    <text evidence="5 8">Binds 2 nickel ions per subunit.</text>
</comment>
<feature type="binding site" description="via carbamate group" evidence="5 8">
    <location>
        <position position="220"/>
    </location>
    <ligand>
        <name>Ni(2+)</name>
        <dbReference type="ChEBI" id="CHEBI:49786"/>
        <label>2</label>
    </ligand>
</feature>
<name>A0A2W5M8H2_ANCNO</name>
<dbReference type="GO" id="GO:0016151">
    <property type="term" value="F:nickel cation binding"/>
    <property type="evidence" value="ECO:0007669"/>
    <property type="project" value="UniProtKB-UniRule"/>
</dbReference>
<dbReference type="SUPFAM" id="SSF51338">
    <property type="entry name" value="Composite domain of metallo-dependent hydrolases"/>
    <property type="match status" value="1"/>
</dbReference>
<organism evidence="13 14">
    <name type="scientific">Ancylobacter novellus</name>
    <name type="common">Thiobacillus novellus</name>
    <dbReference type="NCBI Taxonomy" id="921"/>
    <lineage>
        <taxon>Bacteria</taxon>
        <taxon>Pseudomonadati</taxon>
        <taxon>Pseudomonadota</taxon>
        <taxon>Alphaproteobacteria</taxon>
        <taxon>Hyphomicrobiales</taxon>
        <taxon>Xanthobacteraceae</taxon>
        <taxon>Ancylobacter</taxon>
    </lineage>
</organism>
<comment type="subunit">
    <text evidence="5">Heterotrimer of UreA (gamma), UreB (beta) and UreC (alpha) subunits. Three heterotrimers associate to form the active enzyme.</text>
</comment>
<dbReference type="InterPro" id="IPR005848">
    <property type="entry name" value="Urease_asu"/>
</dbReference>
<dbReference type="EC" id="3.5.1.5" evidence="5 6"/>
<evidence type="ECO:0000256" key="6">
    <source>
        <dbReference type="NCBIfam" id="TIGR01792"/>
    </source>
</evidence>
<comment type="similarity">
    <text evidence="5 11">Belongs to the metallo-dependent hydrolases superfamily. Urease alpha subunit family.</text>
</comment>
<comment type="subcellular location">
    <subcellularLocation>
        <location evidence="5 10">Cytoplasm</location>
    </subcellularLocation>
</comment>
<evidence type="ECO:0000256" key="9">
    <source>
        <dbReference type="PIRSR" id="PIRSR611612-52"/>
    </source>
</evidence>
<evidence type="ECO:0000313" key="13">
    <source>
        <dbReference type="EMBL" id="PZQ16077.1"/>
    </source>
</evidence>
<feature type="active site" description="Proton donor" evidence="5 9">
    <location>
        <position position="323"/>
    </location>
</feature>
<dbReference type="InterPro" id="IPR006680">
    <property type="entry name" value="Amidohydro-rel"/>
</dbReference>
<dbReference type="InterPro" id="IPR011059">
    <property type="entry name" value="Metal-dep_hydrolase_composite"/>
</dbReference>
<dbReference type="NCBIfam" id="TIGR01792">
    <property type="entry name" value="urease_alph"/>
    <property type="match status" value="1"/>
</dbReference>
<dbReference type="Pfam" id="PF00449">
    <property type="entry name" value="Urease_alpha"/>
    <property type="match status" value="1"/>
</dbReference>
<keyword evidence="4 5" id="KW-0378">Hydrolase</keyword>
<comment type="caution">
    <text evidence="13">The sequence shown here is derived from an EMBL/GenBank/DDBJ whole genome shotgun (WGS) entry which is preliminary data.</text>
</comment>
<comment type="PTM">
    <text evidence="7">Carbamylation allows a single lysine to coordinate two nickel ions.</text>
</comment>
<feature type="binding site" description="via carbamate group" evidence="5 8">
    <location>
        <position position="220"/>
    </location>
    <ligand>
        <name>Ni(2+)</name>
        <dbReference type="ChEBI" id="CHEBI:49786"/>
        <label>1</label>
    </ligand>
</feature>
<keyword evidence="3 5" id="KW-0479">Metal-binding</keyword>
<comment type="PTM">
    <text evidence="5">Carboxylation allows a single lysine to coordinate two nickel ions.</text>
</comment>
<keyword evidence="2 5" id="KW-0533">Nickel</keyword>
<comment type="pathway">
    <text evidence="1 5">Nitrogen metabolism; urea degradation; CO(2) and NH(3) from urea (urease route): step 1/1.</text>
</comment>
<dbReference type="PANTHER" id="PTHR43440:SF1">
    <property type="entry name" value="UREASE"/>
    <property type="match status" value="1"/>
</dbReference>
<feature type="binding site" evidence="5 8">
    <location>
        <position position="139"/>
    </location>
    <ligand>
        <name>Ni(2+)</name>
        <dbReference type="ChEBI" id="CHEBI:49786"/>
        <label>1</label>
    </ligand>
</feature>
<dbReference type="Pfam" id="PF01979">
    <property type="entry name" value="Amidohydro_1"/>
    <property type="match status" value="1"/>
</dbReference>
<dbReference type="InterPro" id="IPR017951">
    <property type="entry name" value="Urease_asu_c"/>
</dbReference>
<comment type="catalytic activity">
    <reaction evidence="5">
        <text>urea + 2 H2O + H(+) = hydrogencarbonate + 2 NH4(+)</text>
        <dbReference type="Rhea" id="RHEA:20557"/>
        <dbReference type="ChEBI" id="CHEBI:15377"/>
        <dbReference type="ChEBI" id="CHEBI:15378"/>
        <dbReference type="ChEBI" id="CHEBI:16199"/>
        <dbReference type="ChEBI" id="CHEBI:17544"/>
        <dbReference type="ChEBI" id="CHEBI:28938"/>
        <dbReference type="EC" id="3.5.1.5"/>
    </reaction>
</comment>
<accession>A0A2W5M8H2</accession>
<gene>
    <name evidence="5 13" type="primary">ureC</name>
    <name evidence="13" type="ORF">DI565_09795</name>
</gene>
<dbReference type="PRINTS" id="PR01752">
    <property type="entry name" value="UREASE"/>
</dbReference>
<dbReference type="PANTHER" id="PTHR43440">
    <property type="entry name" value="UREASE"/>
    <property type="match status" value="1"/>
</dbReference>
<evidence type="ECO:0000259" key="12">
    <source>
        <dbReference type="PROSITE" id="PS51368"/>
    </source>
</evidence>
<dbReference type="InterPro" id="IPR050112">
    <property type="entry name" value="Urease_alpha_subunit"/>
</dbReference>
<evidence type="ECO:0000256" key="10">
    <source>
        <dbReference type="PROSITE-ProRule" id="PRU00700"/>
    </source>
</evidence>
<evidence type="ECO:0000256" key="11">
    <source>
        <dbReference type="RuleBase" id="RU004158"/>
    </source>
</evidence>
<dbReference type="InterPro" id="IPR032466">
    <property type="entry name" value="Metal_Hydrolase"/>
</dbReference>
<dbReference type="PROSITE" id="PS51368">
    <property type="entry name" value="UREASE_3"/>
    <property type="match status" value="1"/>
</dbReference>
<dbReference type="GO" id="GO:0009039">
    <property type="term" value="F:urease activity"/>
    <property type="evidence" value="ECO:0007669"/>
    <property type="project" value="UniProtKB-UniRule"/>
</dbReference>
<sequence length="570" mass="61690">MSMKISRPEYAAQYGPTTGDKIHLADTGLVAEIEHDYTTYGDELVFGGGKTIRDGMGQASKWKARDGALDLVVTNAVIIDPVLGVVKGDIGIKDGMIVGVGKSGNPDTMNVTPGLIVSPNTDILSVEGMIVTPGFVDIHPHFDSVQQLYEYQNAGFTTVIGGGSGPKTVGIECPGVFNLHRMLEAMADIPLNFGNFGKGNAATKGSLEEQVVIGGATGLKIHEDWSSSPASIETCMDLADELDFQVQVHADTLNETGYYEDTLAAINGRVMHIYHAEGAGGGNAPDIMRCVMEPNCLPSSTNPTNPFSINTYDEEIDMLITCHNLNKSVPTDMAFIQGRARAETMRAEDVLHDLGAISMIGSDSQGVGRAAESAQRSFQLAAVNKARFGRLPEDGIGNDNFRIRRYLSKVTINPAITFGVDKYVGSIAPGKLADLVFWRPKMFIAKPETTVKGGFITHAVMGDPAGSLMTCQPLKYRPQYGSLGANPARLSYSFVTQAAIDAGLDKRLRTHQTLMPVKGTRTISKRDMYLNNYMPNIEIDPETYNVYIDGARVTVKPAKTLPLTQLYYFR</sequence>
<dbReference type="InterPro" id="IPR011612">
    <property type="entry name" value="Urease_alpha_N_dom"/>
</dbReference>
<dbReference type="HAMAP" id="MF_01953">
    <property type="entry name" value="Urease_alpha"/>
    <property type="match status" value="1"/>
</dbReference>
<reference evidence="13 14" key="1">
    <citation type="submission" date="2017-08" db="EMBL/GenBank/DDBJ databases">
        <title>Infants hospitalized years apart are colonized by the same room-sourced microbial strains.</title>
        <authorList>
            <person name="Brooks B."/>
            <person name="Olm M.R."/>
            <person name="Firek B.A."/>
            <person name="Baker R."/>
            <person name="Thomas B.C."/>
            <person name="Morowitz M.J."/>
            <person name="Banfield J.F."/>
        </authorList>
    </citation>
    <scope>NUCLEOTIDE SEQUENCE [LARGE SCALE GENOMIC DNA]</scope>
    <source>
        <strain evidence="13">S2_005_003_R2_43</strain>
    </source>
</reference>
<evidence type="ECO:0000313" key="14">
    <source>
        <dbReference type="Proteomes" id="UP000249577"/>
    </source>
</evidence>
<dbReference type="UniPathway" id="UPA00258">
    <property type="reaction ID" value="UER00370"/>
</dbReference>
<evidence type="ECO:0000256" key="1">
    <source>
        <dbReference type="ARBA" id="ARBA00004897"/>
    </source>
</evidence>
<keyword evidence="5 10" id="KW-0963">Cytoplasm</keyword>
<feature type="binding site" evidence="5 10">
    <location>
        <position position="222"/>
    </location>
    <ligand>
        <name>substrate</name>
    </ligand>
</feature>
<dbReference type="Gene3D" id="3.20.20.140">
    <property type="entry name" value="Metal-dependent hydrolases"/>
    <property type="match status" value="1"/>
</dbReference>
<dbReference type="AlphaFoldDB" id="A0A2W5M8H2"/>
<dbReference type="EMBL" id="QFPN01000004">
    <property type="protein sequence ID" value="PZQ16077.1"/>
    <property type="molecule type" value="Genomic_DNA"/>
</dbReference>
<evidence type="ECO:0000256" key="7">
    <source>
        <dbReference type="PIRSR" id="PIRSR611612-50"/>
    </source>
</evidence>
<feature type="binding site" evidence="5 8">
    <location>
        <position position="249"/>
    </location>
    <ligand>
        <name>Ni(2+)</name>
        <dbReference type="ChEBI" id="CHEBI:49786"/>
        <label>2</label>
    </ligand>
</feature>
<evidence type="ECO:0000256" key="2">
    <source>
        <dbReference type="ARBA" id="ARBA00022596"/>
    </source>
</evidence>
<evidence type="ECO:0000256" key="8">
    <source>
        <dbReference type="PIRSR" id="PIRSR611612-51"/>
    </source>
</evidence>
<feature type="binding site" evidence="5 8">
    <location>
        <position position="363"/>
    </location>
    <ligand>
        <name>Ni(2+)</name>
        <dbReference type="ChEBI" id="CHEBI:49786"/>
        <label>1</label>
    </ligand>
</feature>
<dbReference type="Gene3D" id="2.30.40.10">
    <property type="entry name" value="Urease, subunit C, domain 1"/>
    <property type="match status" value="1"/>
</dbReference>
<dbReference type="GO" id="GO:0005737">
    <property type="term" value="C:cytoplasm"/>
    <property type="evidence" value="ECO:0007669"/>
    <property type="project" value="UniProtKB-SubCell"/>
</dbReference>
<dbReference type="NCBIfam" id="NF009686">
    <property type="entry name" value="PRK13207.1"/>
    <property type="match status" value="1"/>
</dbReference>
<evidence type="ECO:0000256" key="3">
    <source>
        <dbReference type="ARBA" id="ARBA00022723"/>
    </source>
</evidence>
<protein>
    <recommendedName>
        <fullName evidence="5 6">Urease subunit alpha</fullName>
        <ecNumber evidence="5 6">3.5.1.5</ecNumber>
    </recommendedName>
    <alternativeName>
        <fullName evidence="5">Urea amidohydrolase subunit alpha</fullName>
    </alternativeName>
</protein>
<feature type="binding site" evidence="5 8">
    <location>
        <position position="275"/>
    </location>
    <ligand>
        <name>Ni(2+)</name>
        <dbReference type="ChEBI" id="CHEBI:49786"/>
        <label>2</label>
    </ligand>
</feature>